<dbReference type="Proteomes" id="UP001595755">
    <property type="component" value="Unassembled WGS sequence"/>
</dbReference>
<feature type="signal peptide" evidence="1">
    <location>
        <begin position="1"/>
        <end position="39"/>
    </location>
</feature>
<reference evidence="3" key="1">
    <citation type="journal article" date="2019" name="Int. J. Syst. Evol. Microbiol.">
        <title>The Global Catalogue of Microorganisms (GCM) 10K type strain sequencing project: providing services to taxonomists for standard genome sequencing and annotation.</title>
        <authorList>
            <consortium name="The Broad Institute Genomics Platform"/>
            <consortium name="The Broad Institute Genome Sequencing Center for Infectious Disease"/>
            <person name="Wu L."/>
            <person name="Ma J."/>
        </authorList>
    </citation>
    <scope>NUCLEOTIDE SEQUENCE [LARGE SCALE GENOMIC DNA]</scope>
    <source>
        <strain evidence="3">CGMCC 4.1641</strain>
    </source>
</reference>
<accession>A0ABV8SBM5</accession>
<proteinExistence type="predicted"/>
<comment type="caution">
    <text evidence="2">The sequence shown here is derived from an EMBL/GenBank/DDBJ whole genome shotgun (WGS) entry which is preliminary data.</text>
</comment>
<organism evidence="2 3">
    <name type="scientific">Cohnella boryungensis</name>
    <dbReference type="NCBI Taxonomy" id="768479"/>
    <lineage>
        <taxon>Bacteria</taxon>
        <taxon>Bacillati</taxon>
        <taxon>Bacillota</taxon>
        <taxon>Bacilli</taxon>
        <taxon>Bacillales</taxon>
        <taxon>Paenibacillaceae</taxon>
        <taxon>Cohnella</taxon>
    </lineage>
</organism>
<name>A0ABV8SBM5_9BACL</name>
<gene>
    <name evidence="2" type="ORF">ACFO1S_12740</name>
</gene>
<dbReference type="RefSeq" id="WP_204605312.1">
    <property type="nucleotide sequence ID" value="NZ_JBHSED010000021.1"/>
</dbReference>
<evidence type="ECO:0000256" key="1">
    <source>
        <dbReference type="SAM" id="SignalP"/>
    </source>
</evidence>
<protein>
    <submittedName>
        <fullName evidence="2">Uncharacterized protein</fullName>
    </submittedName>
</protein>
<evidence type="ECO:0000313" key="3">
    <source>
        <dbReference type="Proteomes" id="UP001595755"/>
    </source>
</evidence>
<sequence>MWLFASSKQSRMRACRRFAITVAALASLALYAAPPTAYAANSESASRASAPSRLERQVQDWVAQLSERKPFHGWQSADSQIEALGPGTHSWLVLFTKDGHDIGYMVVHAVTDGTFRLGEYGVGAFPLFSPQLLKRSLIDSGLVSENRAEAITAVKHYLHPFSAAWEVSIGNDTYWFDAKTAEQLPVDRKNWNDRLSSLHGASEAAPVSKEARVETLQMNESFDPYDRLSWLTKETPFRAKDVDLLQKRLNQGKPLRYVTEPFGDAMLYAVAVIGYQRWSNGRVDIAMDMNGTRFAPLDALLDQGQFYR</sequence>
<feature type="chain" id="PRO_5045731073" evidence="1">
    <location>
        <begin position="40"/>
        <end position="308"/>
    </location>
</feature>
<keyword evidence="3" id="KW-1185">Reference proteome</keyword>
<evidence type="ECO:0000313" key="2">
    <source>
        <dbReference type="EMBL" id="MFC4304298.1"/>
    </source>
</evidence>
<keyword evidence="1" id="KW-0732">Signal</keyword>
<dbReference type="EMBL" id="JBHSED010000021">
    <property type="protein sequence ID" value="MFC4304298.1"/>
    <property type="molecule type" value="Genomic_DNA"/>
</dbReference>